<evidence type="ECO:0000313" key="2">
    <source>
        <dbReference type="EMBL" id="OGZ62788.1"/>
    </source>
</evidence>
<dbReference type="NCBIfam" id="TIGR00318">
    <property type="entry name" value="cyaB"/>
    <property type="match status" value="1"/>
</dbReference>
<dbReference type="Pfam" id="PF01928">
    <property type="entry name" value="CYTH"/>
    <property type="match status" value="1"/>
</dbReference>
<dbReference type="PROSITE" id="PS51707">
    <property type="entry name" value="CYTH"/>
    <property type="match status" value="1"/>
</dbReference>
<dbReference type="EMBL" id="MHOL01000013">
    <property type="protein sequence ID" value="OGZ62788.1"/>
    <property type="molecule type" value="Genomic_DNA"/>
</dbReference>
<dbReference type="SMART" id="SM01118">
    <property type="entry name" value="CYTH"/>
    <property type="match status" value="1"/>
</dbReference>
<dbReference type="InterPro" id="IPR023577">
    <property type="entry name" value="CYTH_domain"/>
</dbReference>
<proteinExistence type="predicted"/>
<comment type="caution">
    <text evidence="2">The sequence shown here is derived from an EMBL/GenBank/DDBJ whole genome shotgun (WGS) entry which is preliminary data.</text>
</comment>
<dbReference type="PANTHER" id="PTHR21028">
    <property type="entry name" value="SI:CH211-156B7.4"/>
    <property type="match status" value="1"/>
</dbReference>
<dbReference type="CDD" id="cd07890">
    <property type="entry name" value="CYTH-like_AC_IV-like"/>
    <property type="match status" value="1"/>
</dbReference>
<dbReference type="PANTHER" id="PTHR21028:SF2">
    <property type="entry name" value="CYTH DOMAIN-CONTAINING PROTEIN"/>
    <property type="match status" value="1"/>
</dbReference>
<reference evidence="2 3" key="1">
    <citation type="journal article" date="2016" name="Nat. Commun.">
        <title>Thousands of microbial genomes shed light on interconnected biogeochemical processes in an aquifer system.</title>
        <authorList>
            <person name="Anantharaman K."/>
            <person name="Brown C.T."/>
            <person name="Hug L.A."/>
            <person name="Sharon I."/>
            <person name="Castelle C.J."/>
            <person name="Probst A.J."/>
            <person name="Thomas B.C."/>
            <person name="Singh A."/>
            <person name="Wilkins M.J."/>
            <person name="Karaoz U."/>
            <person name="Brodie E.L."/>
            <person name="Williams K.H."/>
            <person name="Hubbard S.S."/>
            <person name="Banfield J.F."/>
        </authorList>
    </citation>
    <scope>NUCLEOTIDE SEQUENCE [LARGE SCALE GENOMIC DNA]</scope>
</reference>
<name>A0A1G2HLK5_9BACT</name>
<protein>
    <recommendedName>
        <fullName evidence="1">CYTH domain-containing protein</fullName>
    </recommendedName>
</protein>
<dbReference type="AlphaFoldDB" id="A0A1G2HLK5"/>
<gene>
    <name evidence="2" type="ORF">A2639_00380</name>
</gene>
<organism evidence="2 3">
    <name type="scientific">Candidatus Staskawiczbacteria bacterium RIFCSPHIGHO2_01_FULL_34_27</name>
    <dbReference type="NCBI Taxonomy" id="1802199"/>
    <lineage>
        <taxon>Bacteria</taxon>
        <taxon>Candidatus Staskawicziibacteriota</taxon>
    </lineage>
</organism>
<sequence>MREIEIKLKVNNLDEIEEKLKQQGCVFSESVTQYDVVYSSIQNTEPYDKIGGVGYVAIRIRHQNNAVTLTLKKQQSHEMDNLEYESEIENPKDIHEMLLILGWKPEVEVKKTRKKGTLGEYEVCLDRVEKLGDYLELEKLTDDNIDAEEVRKEFLEILKPLGLSEKDEEKTGYDTLMWIFNKKK</sequence>
<dbReference type="InterPro" id="IPR033469">
    <property type="entry name" value="CYTH-like_dom_sf"/>
</dbReference>
<accession>A0A1G2HLK5</accession>
<feature type="domain" description="CYTH" evidence="1">
    <location>
        <begin position="1"/>
        <end position="179"/>
    </location>
</feature>
<evidence type="ECO:0000313" key="3">
    <source>
        <dbReference type="Proteomes" id="UP000178991"/>
    </source>
</evidence>
<evidence type="ECO:0000259" key="1">
    <source>
        <dbReference type="PROSITE" id="PS51707"/>
    </source>
</evidence>
<dbReference type="Gene3D" id="2.40.320.10">
    <property type="entry name" value="Hypothetical Protein Pfu-838710-001"/>
    <property type="match status" value="1"/>
</dbReference>
<dbReference type="InterPro" id="IPR008173">
    <property type="entry name" value="Adenylyl_cyclase_CyaB"/>
</dbReference>
<dbReference type="Proteomes" id="UP000178991">
    <property type="component" value="Unassembled WGS sequence"/>
</dbReference>
<dbReference type="SUPFAM" id="SSF55154">
    <property type="entry name" value="CYTH-like phosphatases"/>
    <property type="match status" value="1"/>
</dbReference>